<evidence type="ECO:0000256" key="1">
    <source>
        <dbReference type="SAM" id="SignalP"/>
    </source>
</evidence>
<evidence type="ECO:0000313" key="3">
    <source>
        <dbReference type="Proteomes" id="UP000018721"/>
    </source>
</evidence>
<gene>
    <name evidence="2" type="ORF">F443_17457</name>
</gene>
<keyword evidence="1" id="KW-0732">Signal</keyword>
<dbReference type="HOGENOM" id="CLU_1725930_0_0_1"/>
<name>V9ED81_PHYNI</name>
<feature type="signal peptide" evidence="1">
    <location>
        <begin position="1"/>
        <end position="18"/>
    </location>
</feature>
<dbReference type="AlphaFoldDB" id="V9ED81"/>
<protein>
    <recommendedName>
        <fullName evidence="4">Pectate lyase</fullName>
    </recommendedName>
</protein>
<accession>V9ED81</accession>
<dbReference type="Proteomes" id="UP000018721">
    <property type="component" value="Unassembled WGS sequence"/>
</dbReference>
<comment type="caution">
    <text evidence="2">The sequence shown here is derived from an EMBL/GenBank/DDBJ whole genome shotgun (WGS) entry which is preliminary data.</text>
</comment>
<evidence type="ECO:0008006" key="4">
    <source>
        <dbReference type="Google" id="ProtNLM"/>
    </source>
</evidence>
<proteinExistence type="predicted"/>
<sequence length="152" mass="17046">MANTQLAQSLCVCGLLSALLVQCKLLLRWSDRMLVEDPALNVRDGGCWRQVPHAPCTILRADTDEHFGDNLLFEKGDVYLYTNSYLTRGNQVEVRGNMTNKNQRYDTMFKYRGPLHLPPSFPSFVLLLSPAAIAKQETQMKPSRAALATGTE</sequence>
<organism evidence="2 3">
    <name type="scientific">Phytophthora nicotianae P1569</name>
    <dbReference type="NCBI Taxonomy" id="1317065"/>
    <lineage>
        <taxon>Eukaryota</taxon>
        <taxon>Sar</taxon>
        <taxon>Stramenopiles</taxon>
        <taxon>Oomycota</taxon>
        <taxon>Peronosporomycetes</taxon>
        <taxon>Peronosporales</taxon>
        <taxon>Peronosporaceae</taxon>
        <taxon>Phytophthora</taxon>
    </lineage>
</organism>
<evidence type="ECO:0000313" key="2">
    <source>
        <dbReference type="EMBL" id="ETI36438.1"/>
    </source>
</evidence>
<feature type="chain" id="PRO_5004774437" description="Pectate lyase" evidence="1">
    <location>
        <begin position="19"/>
        <end position="152"/>
    </location>
</feature>
<keyword evidence="3" id="KW-1185">Reference proteome</keyword>
<reference evidence="2 3" key="1">
    <citation type="submission" date="2013-11" db="EMBL/GenBank/DDBJ databases">
        <title>The Genome Sequence of Phytophthora parasitica P1569.</title>
        <authorList>
            <consortium name="The Broad Institute Genomics Platform"/>
            <person name="Russ C."/>
            <person name="Tyler B."/>
            <person name="Panabieres F."/>
            <person name="Shan W."/>
            <person name="Tripathy S."/>
            <person name="Grunwald N."/>
            <person name="Machado M."/>
            <person name="Johnson C.S."/>
            <person name="Arredondo F."/>
            <person name="Hong C."/>
            <person name="Coffey M."/>
            <person name="Young S.K."/>
            <person name="Zeng Q."/>
            <person name="Gargeya S."/>
            <person name="Fitzgerald M."/>
            <person name="Abouelleil A."/>
            <person name="Alvarado L."/>
            <person name="Chapman S.B."/>
            <person name="Gainer-Dewar J."/>
            <person name="Goldberg J."/>
            <person name="Griggs A."/>
            <person name="Gujja S."/>
            <person name="Hansen M."/>
            <person name="Howarth C."/>
            <person name="Imamovic A."/>
            <person name="Ireland A."/>
            <person name="Larimer J."/>
            <person name="McCowan C."/>
            <person name="Murphy C."/>
            <person name="Pearson M."/>
            <person name="Poon T.W."/>
            <person name="Priest M."/>
            <person name="Roberts A."/>
            <person name="Saif S."/>
            <person name="Shea T."/>
            <person name="Sykes S."/>
            <person name="Wortman J."/>
            <person name="Nusbaum C."/>
            <person name="Birren B."/>
        </authorList>
    </citation>
    <scope>NUCLEOTIDE SEQUENCE [LARGE SCALE GENOMIC DNA]</scope>
    <source>
        <strain evidence="2 3">P1569</strain>
    </source>
</reference>
<dbReference type="EMBL" id="ANIZ01003038">
    <property type="protein sequence ID" value="ETI36438.1"/>
    <property type="molecule type" value="Genomic_DNA"/>
</dbReference>